<dbReference type="AlphaFoldDB" id="A0AAD8YYD7"/>
<reference evidence="2" key="1">
    <citation type="submission" date="2023-03" db="EMBL/GenBank/DDBJ databases">
        <title>Electrophorus voltai genome.</title>
        <authorList>
            <person name="Bian C."/>
        </authorList>
    </citation>
    <scope>NUCLEOTIDE SEQUENCE</scope>
    <source>
        <strain evidence="2">CB-2022</strain>
        <tissue evidence="2">Muscle</tissue>
    </source>
</reference>
<feature type="compositionally biased region" description="Low complexity" evidence="1">
    <location>
        <begin position="245"/>
        <end position="282"/>
    </location>
</feature>
<evidence type="ECO:0000313" key="2">
    <source>
        <dbReference type="EMBL" id="KAK1787970.1"/>
    </source>
</evidence>
<comment type="caution">
    <text evidence="2">The sequence shown here is derived from an EMBL/GenBank/DDBJ whole genome shotgun (WGS) entry which is preliminary data.</text>
</comment>
<dbReference type="EMBL" id="JAROKS010000023">
    <property type="protein sequence ID" value="KAK1787970.1"/>
    <property type="molecule type" value="Genomic_DNA"/>
</dbReference>
<feature type="region of interest" description="Disordered" evidence="1">
    <location>
        <begin position="244"/>
        <end position="286"/>
    </location>
</feature>
<evidence type="ECO:0000313" key="3">
    <source>
        <dbReference type="Proteomes" id="UP001239994"/>
    </source>
</evidence>
<accession>A0AAD8YYD7</accession>
<dbReference type="PANTHER" id="PTHR46114">
    <property type="entry name" value="APPLE DOMAIN-CONTAINING PROTEIN"/>
    <property type="match status" value="1"/>
</dbReference>
<name>A0AAD8YYD7_9TELE</name>
<proteinExistence type="predicted"/>
<protein>
    <submittedName>
        <fullName evidence="2">Uncharacterized protein</fullName>
    </submittedName>
</protein>
<dbReference type="Proteomes" id="UP001239994">
    <property type="component" value="Unassembled WGS sequence"/>
</dbReference>
<evidence type="ECO:0000256" key="1">
    <source>
        <dbReference type="SAM" id="MobiDB-lite"/>
    </source>
</evidence>
<dbReference type="PANTHER" id="PTHR46114:SF1">
    <property type="entry name" value="ZAD DOMAIN-CONTAINING PROTEIN"/>
    <property type="match status" value="1"/>
</dbReference>
<gene>
    <name evidence="2" type="ORF">P4O66_016453</name>
</gene>
<organism evidence="2 3">
    <name type="scientific">Electrophorus voltai</name>
    <dbReference type="NCBI Taxonomy" id="2609070"/>
    <lineage>
        <taxon>Eukaryota</taxon>
        <taxon>Metazoa</taxon>
        <taxon>Chordata</taxon>
        <taxon>Craniata</taxon>
        <taxon>Vertebrata</taxon>
        <taxon>Euteleostomi</taxon>
        <taxon>Actinopterygii</taxon>
        <taxon>Neopterygii</taxon>
        <taxon>Teleostei</taxon>
        <taxon>Ostariophysi</taxon>
        <taxon>Gymnotiformes</taxon>
        <taxon>Gymnotoidei</taxon>
        <taxon>Gymnotidae</taxon>
        <taxon>Electrophorus</taxon>
    </lineage>
</organism>
<keyword evidence="3" id="KW-1185">Reference proteome</keyword>
<sequence length="369" mass="40412">MSLEAVLLHYGNRLPSIPVGHTVDMKETYDNMKQLLDCLEYSKYAWHICSDLKVVALLMGLQLGYTKYCCFPCEWDSIARTLHYVKKDWPLRKSLKIGEKNVQHSVLAEPDKILLPPLHIKLGLMNNLVKAMDQNGSAFKYLSEKFPRISEAKIKEGIFVGPQIRQLFIDKKFEYLLKGDEKKYISPVYSVSLTHWPVPDPGEEHTGMASNSGEECEDQPKDLSALGVAQTAFCTLGDTQATSGVPLDPLTDTVPPDLPSAADVPPEALSAAAAPPDSSPAATVSMGQLPGTAVLPDPLSVPVSGMEDSTLLVPVSGVMDAEHQACPHALYHACPCVMCKATFYGCITQPFSAFSTALQWLHFAVFLYP</sequence>